<dbReference type="PANTHER" id="PTHR30537">
    <property type="entry name" value="HTH-TYPE TRANSCRIPTIONAL REGULATOR"/>
    <property type="match status" value="1"/>
</dbReference>
<organism evidence="6 7">
    <name type="scientific">Burkholderia gladioli</name>
    <name type="common">Pseudomonas marginata</name>
    <name type="synonym">Phytomonas marginata</name>
    <dbReference type="NCBI Taxonomy" id="28095"/>
    <lineage>
        <taxon>Bacteria</taxon>
        <taxon>Pseudomonadati</taxon>
        <taxon>Pseudomonadota</taxon>
        <taxon>Betaproteobacteria</taxon>
        <taxon>Burkholderiales</taxon>
        <taxon>Burkholderiaceae</taxon>
        <taxon>Burkholderia</taxon>
    </lineage>
</organism>
<dbReference type="Pfam" id="PF00126">
    <property type="entry name" value="HTH_1"/>
    <property type="match status" value="1"/>
</dbReference>
<name>A0A2A7SDN8_BURGA</name>
<dbReference type="SUPFAM" id="SSF53850">
    <property type="entry name" value="Periplasmic binding protein-like II"/>
    <property type="match status" value="1"/>
</dbReference>
<dbReference type="InterPro" id="IPR005119">
    <property type="entry name" value="LysR_subst-bd"/>
</dbReference>
<dbReference type="FunFam" id="1.10.10.10:FF:000001">
    <property type="entry name" value="LysR family transcriptional regulator"/>
    <property type="match status" value="1"/>
</dbReference>
<dbReference type="InterPro" id="IPR036390">
    <property type="entry name" value="WH_DNA-bd_sf"/>
</dbReference>
<dbReference type="AlphaFoldDB" id="A0A2A7SDN8"/>
<dbReference type="Pfam" id="PF03466">
    <property type="entry name" value="LysR_substrate"/>
    <property type="match status" value="1"/>
</dbReference>
<dbReference type="SUPFAM" id="SSF46785">
    <property type="entry name" value="Winged helix' DNA-binding domain"/>
    <property type="match status" value="1"/>
</dbReference>
<dbReference type="Proteomes" id="UP000220629">
    <property type="component" value="Unassembled WGS sequence"/>
</dbReference>
<dbReference type="GO" id="GO:0043565">
    <property type="term" value="F:sequence-specific DNA binding"/>
    <property type="evidence" value="ECO:0007669"/>
    <property type="project" value="TreeGrafter"/>
</dbReference>
<keyword evidence="3" id="KW-0238">DNA-binding</keyword>
<dbReference type="Gene3D" id="3.40.190.10">
    <property type="entry name" value="Periplasmic binding protein-like II"/>
    <property type="match status" value="2"/>
</dbReference>
<dbReference type="CDD" id="cd08432">
    <property type="entry name" value="PBP2_GcdR_TrpI_HvrB_AmpR_like"/>
    <property type="match status" value="1"/>
</dbReference>
<dbReference type="RefSeq" id="WP_098151680.1">
    <property type="nucleotide sequence ID" value="NZ_CADEQB010000008.1"/>
</dbReference>
<reference evidence="7" key="1">
    <citation type="submission" date="2017-09" db="EMBL/GenBank/DDBJ databases">
        <title>FDA dAtabase for Regulatory Grade micrObial Sequences (FDA-ARGOS): Supporting development and validation of Infectious Disease Dx tests.</title>
        <authorList>
            <person name="Minogue T."/>
            <person name="Wolcott M."/>
            <person name="Wasieloski L."/>
            <person name="Aguilar W."/>
            <person name="Moore D."/>
            <person name="Tallon L."/>
            <person name="Sadzewicz L."/>
            <person name="Ott S."/>
            <person name="Zhao X."/>
            <person name="Nagaraj S."/>
            <person name="Vavikolanu K."/>
            <person name="Aluvathingal J."/>
            <person name="Nadendla S."/>
            <person name="Sichtig H."/>
        </authorList>
    </citation>
    <scope>NUCLEOTIDE SEQUENCE [LARGE SCALE GENOMIC DNA]</scope>
    <source>
        <strain evidence="7">FDAARGOS_390</strain>
    </source>
</reference>
<dbReference type="PROSITE" id="PS50931">
    <property type="entry name" value="HTH_LYSR"/>
    <property type="match status" value="1"/>
</dbReference>
<keyword evidence="2" id="KW-0805">Transcription regulation</keyword>
<comment type="caution">
    <text evidence="6">The sequence shown here is derived from an EMBL/GenBank/DDBJ whole genome shotgun (WGS) entry which is preliminary data.</text>
</comment>
<dbReference type="InterPro" id="IPR036388">
    <property type="entry name" value="WH-like_DNA-bd_sf"/>
</dbReference>
<accession>A0A2A7SDN8</accession>
<feature type="domain" description="HTH lysR-type" evidence="5">
    <location>
        <begin position="9"/>
        <end position="66"/>
    </location>
</feature>
<gene>
    <name evidence="6" type="ORF">CRM94_05600</name>
</gene>
<evidence type="ECO:0000256" key="1">
    <source>
        <dbReference type="ARBA" id="ARBA00009437"/>
    </source>
</evidence>
<dbReference type="PANTHER" id="PTHR30537:SF74">
    <property type="entry name" value="HTH-TYPE TRANSCRIPTIONAL REGULATOR TRPI"/>
    <property type="match status" value="1"/>
</dbReference>
<proteinExistence type="inferred from homology"/>
<dbReference type="GO" id="GO:0006351">
    <property type="term" value="P:DNA-templated transcription"/>
    <property type="evidence" value="ECO:0007669"/>
    <property type="project" value="TreeGrafter"/>
</dbReference>
<evidence type="ECO:0000259" key="5">
    <source>
        <dbReference type="PROSITE" id="PS50931"/>
    </source>
</evidence>
<dbReference type="EMBL" id="PDDY01000001">
    <property type="protein sequence ID" value="PEH41666.1"/>
    <property type="molecule type" value="Genomic_DNA"/>
</dbReference>
<dbReference type="InterPro" id="IPR058163">
    <property type="entry name" value="LysR-type_TF_proteobact-type"/>
</dbReference>
<sequence length="303" mass="33432">MNKLGKSLPPLASLLPFEAAARLGSFSRAADELHLTQAAVSRQILALEQDLGVRLFERRNRGVFLSTAGQEFHMTLGNALRSIAADADRLRGVAADNEVVLLCQLSEAFHWLMPRLSSFHQRCPEVALKLATTTRPLVEFEGHFDLALQSSNRDSGLHPLLFTASDEVFPVCSPAYLKRHGGRVEPGRLGGHVLLHHHARPPYQLEWDTWLAAAGHALPADARGLVFDSYALMLQAAVEGHGLAIGWRRTSGRMIENGALVAPCNESIRLPEAIAVHRRHGLIERPELARFVEWLREELAGPD</sequence>
<evidence type="ECO:0000256" key="2">
    <source>
        <dbReference type="ARBA" id="ARBA00023015"/>
    </source>
</evidence>
<dbReference type="PRINTS" id="PR00039">
    <property type="entry name" value="HTHLYSR"/>
</dbReference>
<keyword evidence="4" id="KW-0804">Transcription</keyword>
<evidence type="ECO:0000256" key="4">
    <source>
        <dbReference type="ARBA" id="ARBA00023163"/>
    </source>
</evidence>
<evidence type="ECO:0000256" key="3">
    <source>
        <dbReference type="ARBA" id="ARBA00023125"/>
    </source>
</evidence>
<evidence type="ECO:0000313" key="6">
    <source>
        <dbReference type="EMBL" id="PEH41666.1"/>
    </source>
</evidence>
<comment type="similarity">
    <text evidence="1">Belongs to the LysR transcriptional regulatory family.</text>
</comment>
<protein>
    <submittedName>
        <fullName evidence="6">LysR family transcriptional regulator</fullName>
    </submittedName>
</protein>
<evidence type="ECO:0000313" key="7">
    <source>
        <dbReference type="Proteomes" id="UP000220629"/>
    </source>
</evidence>
<dbReference type="Gene3D" id="1.10.10.10">
    <property type="entry name" value="Winged helix-like DNA-binding domain superfamily/Winged helix DNA-binding domain"/>
    <property type="match status" value="1"/>
</dbReference>
<dbReference type="GO" id="GO:0003700">
    <property type="term" value="F:DNA-binding transcription factor activity"/>
    <property type="evidence" value="ECO:0007669"/>
    <property type="project" value="InterPro"/>
</dbReference>
<dbReference type="InterPro" id="IPR000847">
    <property type="entry name" value="LysR_HTH_N"/>
</dbReference>